<reference evidence="2" key="1">
    <citation type="submission" date="2022-01" db="EMBL/GenBank/DDBJ databases">
        <title>Whole genome-based taxonomy of the Shewanellaceae.</title>
        <authorList>
            <person name="Martin-Rodriguez A.J."/>
        </authorList>
    </citation>
    <scope>NUCLEOTIDE SEQUENCE</scope>
    <source>
        <strain evidence="2">DSM 23803</strain>
    </source>
</reference>
<dbReference type="RefSeq" id="WP_188923520.1">
    <property type="nucleotide sequence ID" value="NZ_BMQI01000001.1"/>
</dbReference>
<feature type="region of interest" description="Disordered" evidence="1">
    <location>
        <begin position="23"/>
        <end position="52"/>
    </location>
</feature>
<protein>
    <submittedName>
        <fullName evidence="2">Uncharacterized protein</fullName>
    </submittedName>
</protein>
<dbReference type="EMBL" id="JAKILJ010000001">
    <property type="protein sequence ID" value="MCL1103701.1"/>
    <property type="molecule type" value="Genomic_DNA"/>
</dbReference>
<proteinExistence type="predicted"/>
<keyword evidence="3" id="KW-1185">Reference proteome</keyword>
<dbReference type="AlphaFoldDB" id="A0A9X1Z1Z5"/>
<dbReference type="Proteomes" id="UP001139408">
    <property type="component" value="Unassembled WGS sequence"/>
</dbReference>
<sequence>MSQLTPKQIAARAYYQANRERILEQKRGNYQPKRQKPAVMKVASDKKPQQITPAPKAIAQPKPVTKGDIEWQGPLKGRNGFNGVINDGEEYKDRKAINKAISDQAKAKAAARRRAEDIKLARELGLGLEDLA</sequence>
<name>A0A9X1Z1Z5_9GAMM</name>
<comment type="caution">
    <text evidence="2">The sequence shown here is derived from an EMBL/GenBank/DDBJ whole genome shotgun (WGS) entry which is preliminary data.</text>
</comment>
<gene>
    <name evidence="2" type="ORF">L2749_00245</name>
</gene>
<evidence type="ECO:0000313" key="2">
    <source>
        <dbReference type="EMBL" id="MCL1103701.1"/>
    </source>
</evidence>
<organism evidence="2 3">
    <name type="scientific">Shewanella algicola</name>
    <dbReference type="NCBI Taxonomy" id="640633"/>
    <lineage>
        <taxon>Bacteria</taxon>
        <taxon>Pseudomonadati</taxon>
        <taxon>Pseudomonadota</taxon>
        <taxon>Gammaproteobacteria</taxon>
        <taxon>Alteromonadales</taxon>
        <taxon>Shewanellaceae</taxon>
        <taxon>Shewanella</taxon>
    </lineage>
</organism>
<accession>A0A9X1Z1Z5</accession>
<evidence type="ECO:0000313" key="3">
    <source>
        <dbReference type="Proteomes" id="UP001139408"/>
    </source>
</evidence>
<evidence type="ECO:0000256" key="1">
    <source>
        <dbReference type="SAM" id="MobiDB-lite"/>
    </source>
</evidence>